<dbReference type="Gene3D" id="2.30.42.10">
    <property type="match status" value="1"/>
</dbReference>
<evidence type="ECO:0000256" key="7">
    <source>
        <dbReference type="ARBA" id="ARBA00022723"/>
    </source>
</evidence>
<dbReference type="GO" id="GO:0005524">
    <property type="term" value="F:ATP binding"/>
    <property type="evidence" value="ECO:0007669"/>
    <property type="project" value="UniProtKB-UniRule"/>
</dbReference>
<keyword evidence="11" id="KW-0862">Zinc</keyword>
<keyword evidence="13" id="KW-0440">LIM domain</keyword>
<dbReference type="GO" id="GO:0004674">
    <property type="term" value="F:protein serine/threonine kinase activity"/>
    <property type="evidence" value="ECO:0007669"/>
    <property type="project" value="UniProtKB-KW"/>
</dbReference>
<dbReference type="InterPro" id="IPR011009">
    <property type="entry name" value="Kinase-like_dom_sf"/>
</dbReference>
<evidence type="ECO:0000256" key="4">
    <source>
        <dbReference type="ARBA" id="ARBA00022490"/>
    </source>
</evidence>
<dbReference type="GO" id="GO:0005737">
    <property type="term" value="C:cytoplasm"/>
    <property type="evidence" value="ECO:0007669"/>
    <property type="project" value="UniProtKB-SubCell"/>
</dbReference>
<dbReference type="Gene3D" id="2.10.110.10">
    <property type="entry name" value="Cysteine Rich Protein"/>
    <property type="match status" value="2"/>
</dbReference>
<keyword evidence="4" id="KW-0963">Cytoplasm</keyword>
<evidence type="ECO:0000256" key="2">
    <source>
        <dbReference type="ARBA" id="ARBA00005843"/>
    </source>
</evidence>
<feature type="compositionally biased region" description="Low complexity" evidence="15">
    <location>
        <begin position="1365"/>
        <end position="1375"/>
    </location>
</feature>
<evidence type="ECO:0000256" key="10">
    <source>
        <dbReference type="ARBA" id="ARBA00022777"/>
    </source>
</evidence>
<dbReference type="PANTHER" id="PTHR46485">
    <property type="entry name" value="LIM DOMAIN KINASE 1"/>
    <property type="match status" value="1"/>
</dbReference>
<dbReference type="CDD" id="cd09365">
    <property type="entry name" value="LIM2_LIMK"/>
    <property type="match status" value="1"/>
</dbReference>
<keyword evidence="5" id="KW-0723">Serine/threonine-protein kinase</keyword>
<dbReference type="InterPro" id="IPR017441">
    <property type="entry name" value="Protein_kinase_ATP_BS"/>
</dbReference>
<evidence type="ECO:0000256" key="13">
    <source>
        <dbReference type="ARBA" id="ARBA00023038"/>
    </source>
</evidence>
<evidence type="ECO:0000256" key="5">
    <source>
        <dbReference type="ARBA" id="ARBA00022527"/>
    </source>
</evidence>
<keyword evidence="10" id="KW-0418">Kinase</keyword>
<dbReference type="SUPFAM" id="SSF56112">
    <property type="entry name" value="Protein kinase-like (PK-like)"/>
    <property type="match status" value="1"/>
</dbReference>
<evidence type="ECO:0000256" key="3">
    <source>
        <dbReference type="ARBA" id="ARBA00012513"/>
    </source>
</evidence>
<feature type="region of interest" description="Disordered" evidence="15">
    <location>
        <begin position="1340"/>
        <end position="1409"/>
    </location>
</feature>
<sequence>LAAAYAVLVKNSTELVRGGGGAADNLQACRKRSTGAKENATMGENGEKGKKDSTTTCASCYNAIEPEQHVAAVGQLWHAECFRCSVCDARLSSWYFEKDGLLFCKEDHWSKFGDCCQQCSQIISGPVMFAGDHKFHSECFRCESCKVFIAEGETYTLLERSKLFCGQCYKRKQSAFIEVSARNGTTTTSSRVGRAEFEKEKHPLPHTIRLVEIPWTGTRTDRIRLATDEKLYGASGKGAATGCKSVRISEVTLNTDLMSLRVGDKVLEVNGTPVRDVPLESLQTLIESSAGKVLQLTVEHDPDLIDQQQQQQQRALRGANGVLSASYCGSQCPDPSNNNNNNNNEDDNQSSRSLSPSKLERIFRKKDEGYMSGSSRKLQKRLKDVNCNTATNSLKEKERSSSMSRLLDEHRSIAAGGEFYDLSRTKSFRVEPKAARIFRASDLVQGELLGKGFFGQVFKVTHRVTQEVMVLKELYRVDEEAQKNFLKEVAVLRSLSHHNVLRFIGVLYKDKKLHLVTEFIPGGSLKELIHDSGQPLSWEQRISFARDISCGMSYLHSMNIIHRDLNSLNCLVREDGTVIVADFGLARIIKQPLLSTAYEKCPTAANGNGTIGRRGRPRRQRYTVVGNPYWMAPEMMRGNKYDEKVDIFSFGIMLCEIIGRVQADPDFLPRLPDFGLNQTVFREKFCGQCPEPFFKIAFLCCDLNPDKRPPFHVLQDWLETMVTMTALSKPLPAKVVYDIEHFKGQRSTDSSLCTTPDGLATPPPTSGYSLKPSLSRKRICEGPEDTVEPQPKLSDVHTTAASLDVVDGARERVTVSPQPVENNGVCCPPTRDGSCPIVPDCTEIPKSPHLGKDFSANGDRIRDSIRAKRRHRMMLSRENQRKSLDSSVLAARLGADRLFTDADAVENGSASEPISLIMTSEMIANDGKPADAACSVDRERPSTDELLASVKDSLETNKTLIAAGGGGGGHVRPTEPEGPVPTKVKHYGEKGFVIHVQNGHLTLNNVRDLENCSDFDSSCDTSLNYIEVNGNRMESERCESPAMEVKPEAAPPSGTVCPLGAMAPPLNEKENIILNEAVPGKAKAAPAQTKPNFTPFAPILADRNSTIANGSAFSGTPVPPEKKQPSSAQKAVQYTRKLFRSAMEPAERGSRVTMGQWTRQPTSSKHGHDLPGTHGTKSTAPVARVGHTRTGSSERSTLFSTKQKISPTSDPEPQPSFGASPVAGRPKSNTGATALSSAVFSYKSKPNDPSDGGRAGGSFSAGGNGGPVRRVGAANVTTHRPSTKAAGGGGGGGSVNAACVVGIPPATGKPPISTCTPNSLVGGSPGSILRLGKSRTYRPVEHMTAVTSETKANAGGKAERYTALSPPGGSSGSNSRTDSPSPPVVPNGTNRPVSGGGGGGSRTIGILSPSSIRRLNARLLEARKGNGQFSCAEPTPAPVASTVSRPKVATIVSISGGTKLPGAARKVPPVTGSSTARGTLLSAVAGCSRERRAARCPSGDGPHVGV</sequence>
<evidence type="ECO:0000256" key="11">
    <source>
        <dbReference type="ARBA" id="ARBA00022833"/>
    </source>
</evidence>
<dbReference type="SUPFAM" id="SSF50156">
    <property type="entry name" value="PDZ domain-like"/>
    <property type="match status" value="1"/>
</dbReference>
<dbReference type="FunFam" id="1.10.510.10:FF:000197">
    <property type="entry name" value="LIM domain kinase 2 isoform X1"/>
    <property type="match status" value="1"/>
</dbReference>
<evidence type="ECO:0000256" key="12">
    <source>
        <dbReference type="ARBA" id="ARBA00022840"/>
    </source>
</evidence>
<evidence type="ECO:0000256" key="14">
    <source>
        <dbReference type="ARBA" id="ARBA00040667"/>
    </source>
</evidence>
<dbReference type="PANTHER" id="PTHR46485:SF4">
    <property type="entry name" value="LIM DOMAIN KINASE 1"/>
    <property type="match status" value="1"/>
</dbReference>
<feature type="region of interest" description="Disordered" evidence="15">
    <location>
        <begin position="327"/>
        <end position="356"/>
    </location>
</feature>
<dbReference type="InterPro" id="IPR036034">
    <property type="entry name" value="PDZ_sf"/>
</dbReference>
<feature type="compositionally biased region" description="Gly residues" evidence="15">
    <location>
        <begin position="1253"/>
        <end position="1266"/>
    </location>
</feature>
<dbReference type="GO" id="GO:0030036">
    <property type="term" value="P:actin cytoskeleton organization"/>
    <property type="evidence" value="ECO:0007669"/>
    <property type="project" value="TreeGrafter"/>
</dbReference>
<keyword evidence="12" id="KW-0067">ATP-binding</keyword>
<feature type="compositionally biased region" description="Polar residues" evidence="15">
    <location>
        <begin position="1189"/>
        <end position="1211"/>
    </location>
</feature>
<dbReference type="Pfam" id="PF00069">
    <property type="entry name" value="Pkinase"/>
    <property type="match status" value="1"/>
</dbReference>
<evidence type="ECO:0000256" key="6">
    <source>
        <dbReference type="ARBA" id="ARBA00022679"/>
    </source>
</evidence>
<keyword evidence="9" id="KW-0547">Nucleotide-binding</keyword>
<evidence type="ECO:0000256" key="8">
    <source>
        <dbReference type="ARBA" id="ARBA00022737"/>
    </source>
</evidence>
<dbReference type="InterPro" id="IPR001478">
    <property type="entry name" value="PDZ"/>
</dbReference>
<dbReference type="Gene3D" id="3.30.200.20">
    <property type="entry name" value="Phosphorylase Kinase, domain 1"/>
    <property type="match status" value="1"/>
</dbReference>
<dbReference type="VEuPathDB" id="VectorBase:AATE001275"/>
<dbReference type="Pfam" id="PF00595">
    <property type="entry name" value="PDZ"/>
    <property type="match status" value="1"/>
</dbReference>
<dbReference type="FunFam" id="2.10.110.10:FF:000082">
    <property type="entry name" value="LIM domain kinase 1"/>
    <property type="match status" value="1"/>
</dbReference>
<dbReference type="FunFam" id="3.30.200.20:FF:000038">
    <property type="entry name" value="LIM domain kinase 2"/>
    <property type="match status" value="1"/>
</dbReference>
<name>A0A182IL97_ANOAO</name>
<dbReference type="STRING" id="41427.A0A182IL97"/>
<dbReference type="Gene3D" id="1.10.510.10">
    <property type="entry name" value="Transferase(Phosphotransferase) domain 1"/>
    <property type="match status" value="1"/>
</dbReference>
<keyword evidence="8" id="KW-0677">Repeat</keyword>
<dbReference type="PROSITE" id="PS00478">
    <property type="entry name" value="LIM_DOMAIN_1"/>
    <property type="match status" value="2"/>
</dbReference>
<feature type="region of interest" description="Disordered" evidence="15">
    <location>
        <begin position="1107"/>
        <end position="1271"/>
    </location>
</feature>
<proteinExistence type="inferred from homology"/>
<evidence type="ECO:0000256" key="1">
    <source>
        <dbReference type="ARBA" id="ARBA00004496"/>
    </source>
</evidence>
<feature type="compositionally biased region" description="Polar residues" evidence="15">
    <location>
        <begin position="327"/>
        <end position="336"/>
    </location>
</feature>
<evidence type="ECO:0000256" key="15">
    <source>
        <dbReference type="SAM" id="MobiDB-lite"/>
    </source>
</evidence>
<organism evidence="16">
    <name type="scientific">Anopheles atroparvus</name>
    <name type="common">European mosquito</name>
    <dbReference type="NCBI Taxonomy" id="41427"/>
    <lineage>
        <taxon>Eukaryota</taxon>
        <taxon>Metazoa</taxon>
        <taxon>Ecdysozoa</taxon>
        <taxon>Arthropoda</taxon>
        <taxon>Hexapoda</taxon>
        <taxon>Insecta</taxon>
        <taxon>Pterygota</taxon>
        <taxon>Neoptera</taxon>
        <taxon>Endopterygota</taxon>
        <taxon>Diptera</taxon>
        <taxon>Nematocera</taxon>
        <taxon>Culicoidea</taxon>
        <taxon>Culicidae</taxon>
        <taxon>Anophelinae</taxon>
        <taxon>Anopheles</taxon>
    </lineage>
</organism>
<dbReference type="PROSITE" id="PS00107">
    <property type="entry name" value="PROTEIN_KINASE_ATP"/>
    <property type="match status" value="1"/>
</dbReference>
<dbReference type="SMART" id="SM00228">
    <property type="entry name" value="PDZ"/>
    <property type="match status" value="1"/>
</dbReference>
<evidence type="ECO:0000256" key="9">
    <source>
        <dbReference type="ARBA" id="ARBA00022741"/>
    </source>
</evidence>
<dbReference type="InterPro" id="IPR000719">
    <property type="entry name" value="Prot_kinase_dom"/>
</dbReference>
<accession>A0A182IL97</accession>
<dbReference type="InterPro" id="IPR050940">
    <property type="entry name" value="Actin_reg-Ser/Thr_kinase"/>
</dbReference>
<dbReference type="PROSITE" id="PS50106">
    <property type="entry name" value="PDZ"/>
    <property type="match status" value="1"/>
</dbReference>
<evidence type="ECO:0000313" key="16">
    <source>
        <dbReference type="EnsemblMetazoa" id="AATE001275-PA.1"/>
    </source>
</evidence>
<reference evidence="16" key="1">
    <citation type="submission" date="2022-08" db="UniProtKB">
        <authorList>
            <consortium name="EnsemblMetazoa"/>
        </authorList>
    </citation>
    <scope>IDENTIFICATION</scope>
    <source>
        <strain evidence="16">EBRO</strain>
    </source>
</reference>
<dbReference type="PROSITE" id="PS50023">
    <property type="entry name" value="LIM_DOMAIN_2"/>
    <property type="match status" value="2"/>
</dbReference>
<dbReference type="SUPFAM" id="SSF57716">
    <property type="entry name" value="Glucocorticoid receptor-like (DNA-binding domain)"/>
    <property type="match status" value="2"/>
</dbReference>
<dbReference type="PROSITE" id="PS50011">
    <property type="entry name" value="PROTEIN_KINASE_DOM"/>
    <property type="match status" value="1"/>
</dbReference>
<comment type="similarity">
    <text evidence="2">Belongs to the protein kinase superfamily. TKL Ser/Thr protein kinase family.</text>
</comment>
<feature type="compositionally biased region" description="Polar residues" evidence="15">
    <location>
        <begin position="1227"/>
        <end position="1239"/>
    </location>
</feature>
<dbReference type="EC" id="2.7.11.1" evidence="3"/>
<dbReference type="SMART" id="SM00132">
    <property type="entry name" value="LIM"/>
    <property type="match status" value="2"/>
</dbReference>
<dbReference type="GO" id="GO:0046872">
    <property type="term" value="F:metal ion binding"/>
    <property type="evidence" value="ECO:0007669"/>
    <property type="project" value="UniProtKB-KW"/>
</dbReference>
<comment type="subcellular location">
    <subcellularLocation>
        <location evidence="1">Cytoplasm</location>
    </subcellularLocation>
</comment>
<feature type="compositionally biased region" description="Polar residues" evidence="15">
    <location>
        <begin position="1153"/>
        <end position="1164"/>
    </location>
</feature>
<feature type="region of interest" description="Disordered" evidence="15">
    <location>
        <begin position="748"/>
        <end position="768"/>
    </location>
</feature>
<keyword evidence="7" id="KW-0479">Metal-binding</keyword>
<dbReference type="Pfam" id="PF00412">
    <property type="entry name" value="LIM"/>
    <property type="match status" value="2"/>
</dbReference>
<keyword evidence="6" id="KW-0808">Transferase</keyword>
<dbReference type="GO" id="GO:0005634">
    <property type="term" value="C:nucleus"/>
    <property type="evidence" value="ECO:0007669"/>
    <property type="project" value="TreeGrafter"/>
</dbReference>
<dbReference type="InterPro" id="IPR001781">
    <property type="entry name" value="Znf_LIM"/>
</dbReference>
<protein>
    <recommendedName>
        <fullName evidence="14">LIM domain kinase 1</fullName>
        <ecNumber evidence="3">2.7.11.1</ecNumber>
    </recommendedName>
</protein>
<dbReference type="EnsemblMetazoa" id="AATE001275-RA">
    <property type="protein sequence ID" value="AATE001275-PA.1"/>
    <property type="gene ID" value="AATE001275"/>
</dbReference>